<proteinExistence type="inferred from homology"/>
<dbReference type="EC" id="3.2.2.27" evidence="3"/>
<dbReference type="SMART" id="SM00986">
    <property type="entry name" value="UDG"/>
    <property type="match status" value="1"/>
</dbReference>
<protein>
    <recommendedName>
        <fullName evidence="3">uracil-DNA glycosylase</fullName>
        <ecNumber evidence="3">3.2.2.27</ecNumber>
    </recommendedName>
</protein>
<comment type="similarity">
    <text evidence="2">Belongs to the uracil-DNA glycosylase (UDG) superfamily. UNG family.</text>
</comment>
<dbReference type="PANTHER" id="PTHR11264">
    <property type="entry name" value="URACIL-DNA GLYCOSYLASE"/>
    <property type="match status" value="1"/>
</dbReference>
<keyword evidence="5" id="KW-0378">Hydrolase</keyword>
<evidence type="ECO:0000256" key="2">
    <source>
        <dbReference type="ARBA" id="ARBA00008184"/>
    </source>
</evidence>
<reference evidence="8" key="1">
    <citation type="submission" date="2020-05" db="EMBL/GenBank/DDBJ databases">
        <authorList>
            <person name="Chiriac C."/>
            <person name="Salcher M."/>
            <person name="Ghai R."/>
            <person name="Kavagutti S V."/>
        </authorList>
    </citation>
    <scope>NUCLEOTIDE SEQUENCE</scope>
</reference>
<dbReference type="NCBIfam" id="NF003588">
    <property type="entry name" value="PRK05254.1-1"/>
    <property type="match status" value="1"/>
</dbReference>
<dbReference type="NCBIfam" id="NF003591">
    <property type="entry name" value="PRK05254.1-4"/>
    <property type="match status" value="1"/>
</dbReference>
<dbReference type="NCBIfam" id="NF003592">
    <property type="entry name" value="PRK05254.1-5"/>
    <property type="match status" value="1"/>
</dbReference>
<dbReference type="InterPro" id="IPR005122">
    <property type="entry name" value="Uracil-DNA_glycosylase-like"/>
</dbReference>
<dbReference type="InterPro" id="IPR018085">
    <property type="entry name" value="Ura-DNA_Glyclase_AS"/>
</dbReference>
<dbReference type="SMART" id="SM00987">
    <property type="entry name" value="UreE_C"/>
    <property type="match status" value="1"/>
</dbReference>
<dbReference type="HAMAP" id="MF_00148">
    <property type="entry name" value="UDG"/>
    <property type="match status" value="1"/>
</dbReference>
<dbReference type="NCBIfam" id="TIGR00628">
    <property type="entry name" value="ung"/>
    <property type="match status" value="1"/>
</dbReference>
<comment type="catalytic activity">
    <reaction evidence="1">
        <text>Hydrolyzes single-stranded DNA or mismatched double-stranded DNA and polynucleotides, releasing free uracil.</text>
        <dbReference type="EC" id="3.2.2.27"/>
    </reaction>
</comment>
<dbReference type="FunFam" id="3.40.470.10:FF:000001">
    <property type="entry name" value="Uracil-DNA glycosylase"/>
    <property type="match status" value="1"/>
</dbReference>
<evidence type="ECO:0000256" key="1">
    <source>
        <dbReference type="ARBA" id="ARBA00001400"/>
    </source>
</evidence>
<dbReference type="Pfam" id="PF03167">
    <property type="entry name" value="UDG"/>
    <property type="match status" value="1"/>
</dbReference>
<dbReference type="CDD" id="cd10027">
    <property type="entry name" value="UDG-F1-like"/>
    <property type="match status" value="1"/>
</dbReference>
<evidence type="ECO:0000256" key="4">
    <source>
        <dbReference type="ARBA" id="ARBA00022763"/>
    </source>
</evidence>
<dbReference type="NCBIfam" id="NF003589">
    <property type="entry name" value="PRK05254.1-2"/>
    <property type="match status" value="1"/>
</dbReference>
<dbReference type="InterPro" id="IPR002043">
    <property type="entry name" value="UDG_fam1"/>
</dbReference>
<evidence type="ECO:0000313" key="8">
    <source>
        <dbReference type="EMBL" id="CAB4685459.1"/>
    </source>
</evidence>
<evidence type="ECO:0000256" key="6">
    <source>
        <dbReference type="ARBA" id="ARBA00023204"/>
    </source>
</evidence>
<evidence type="ECO:0000259" key="7">
    <source>
        <dbReference type="SMART" id="SM00986"/>
    </source>
</evidence>
<dbReference type="EMBL" id="CAEZXA010000169">
    <property type="protein sequence ID" value="CAB4685459.1"/>
    <property type="molecule type" value="Genomic_DNA"/>
</dbReference>
<keyword evidence="4" id="KW-0227">DNA damage</keyword>
<organism evidence="8">
    <name type="scientific">freshwater metagenome</name>
    <dbReference type="NCBI Taxonomy" id="449393"/>
    <lineage>
        <taxon>unclassified sequences</taxon>
        <taxon>metagenomes</taxon>
        <taxon>ecological metagenomes</taxon>
    </lineage>
</organism>
<accession>A0A6J6NGJ0</accession>
<dbReference type="AlphaFoldDB" id="A0A6J6NGJ0"/>
<keyword evidence="6" id="KW-0234">DNA repair</keyword>
<evidence type="ECO:0000256" key="5">
    <source>
        <dbReference type="ARBA" id="ARBA00022801"/>
    </source>
</evidence>
<name>A0A6J6NGJ0_9ZZZZ</name>
<feature type="domain" description="Uracil-DNA glycosylase-like" evidence="7">
    <location>
        <begin position="54"/>
        <end position="214"/>
    </location>
</feature>
<dbReference type="Gene3D" id="3.40.470.10">
    <property type="entry name" value="Uracil-DNA glycosylase-like domain"/>
    <property type="match status" value="1"/>
</dbReference>
<dbReference type="PANTHER" id="PTHR11264:SF0">
    <property type="entry name" value="URACIL-DNA GLYCOSYLASE"/>
    <property type="match status" value="1"/>
</dbReference>
<dbReference type="SUPFAM" id="SSF52141">
    <property type="entry name" value="Uracil-DNA glycosylase-like"/>
    <property type="match status" value="1"/>
</dbReference>
<sequence length="226" mass="25087">MRSTYDETVHPQWKESLADALDTDSFRDLSIFIQRERTQCEVYPADENVFSALSFFGPRDTKVVILGQDPYHEHGQAHGLSFSVQPGIAIPPSLRNIFTERKNDIGLMPPVNGTLTSWAHQGVLLLNTSLTVRAGSAGTHAKKGWEAITDQIIRTVNDNTDRCVFILWGAHAQTKKKLITQGHHAILEAPHPSPLSAYRGFFGSAPFSRTNALLQEAGRTPIDWSL</sequence>
<gene>
    <name evidence="8" type="ORF">UFOPK2334_01434</name>
</gene>
<dbReference type="PROSITE" id="PS00130">
    <property type="entry name" value="U_DNA_GLYCOSYLASE"/>
    <property type="match status" value="1"/>
</dbReference>
<dbReference type="GO" id="GO:0004844">
    <property type="term" value="F:uracil DNA N-glycosylase activity"/>
    <property type="evidence" value="ECO:0007669"/>
    <property type="project" value="UniProtKB-EC"/>
</dbReference>
<dbReference type="InterPro" id="IPR036895">
    <property type="entry name" value="Uracil-DNA_glycosylase-like_sf"/>
</dbReference>
<dbReference type="GO" id="GO:0097510">
    <property type="term" value="P:base-excision repair, AP site formation via deaminated base removal"/>
    <property type="evidence" value="ECO:0007669"/>
    <property type="project" value="TreeGrafter"/>
</dbReference>
<evidence type="ECO:0000256" key="3">
    <source>
        <dbReference type="ARBA" id="ARBA00012030"/>
    </source>
</evidence>